<dbReference type="Pfam" id="PF02770">
    <property type="entry name" value="Acyl-CoA_dh_M"/>
    <property type="match status" value="1"/>
</dbReference>
<gene>
    <name evidence="2" type="primary">acdh-11</name>
    <name evidence="2" type="ORF">TNCT_649991</name>
</gene>
<evidence type="ECO:0000313" key="2">
    <source>
        <dbReference type="EMBL" id="GFR16663.1"/>
    </source>
</evidence>
<accession>A0A8X6H466</accession>
<dbReference type="Proteomes" id="UP000887116">
    <property type="component" value="Unassembled WGS sequence"/>
</dbReference>
<sequence length="123" mass="13927">MQNNIPTAYASAKNLAIVLVSGETNERFVNAFNKLISRDPETFWTSGQWMTERRGGSDVANSTETVAVPDNGFYRLYGYKWFSSATDSNMALTLARIVQDNEVSEACRLFLKHYHKVHHGLFC</sequence>
<dbReference type="InterPro" id="IPR006091">
    <property type="entry name" value="Acyl-CoA_Oxase/DH_mid-dom"/>
</dbReference>
<protein>
    <submittedName>
        <fullName evidence="2">Acyl-CoA dehydrogenase family member 11</fullName>
    </submittedName>
</protein>
<dbReference type="PANTHER" id="PTHR42707:SF2">
    <property type="entry name" value="ACD11 DEHYDROGENASE"/>
    <property type="match status" value="1"/>
</dbReference>
<dbReference type="OrthoDB" id="10251155at2759"/>
<dbReference type="EMBL" id="BMAO01017574">
    <property type="protein sequence ID" value="GFR16663.1"/>
    <property type="molecule type" value="Genomic_DNA"/>
</dbReference>
<evidence type="ECO:0000313" key="3">
    <source>
        <dbReference type="Proteomes" id="UP000887116"/>
    </source>
</evidence>
<keyword evidence="3" id="KW-1185">Reference proteome</keyword>
<dbReference type="SUPFAM" id="SSF56645">
    <property type="entry name" value="Acyl-CoA dehydrogenase NM domain-like"/>
    <property type="match status" value="1"/>
</dbReference>
<dbReference type="InterPro" id="IPR052904">
    <property type="entry name" value="Acyl-CoA_dehydrogenase-like"/>
</dbReference>
<proteinExistence type="predicted"/>
<organism evidence="2 3">
    <name type="scientific">Trichonephila clavata</name>
    <name type="common">Joro spider</name>
    <name type="synonym">Nephila clavata</name>
    <dbReference type="NCBI Taxonomy" id="2740835"/>
    <lineage>
        <taxon>Eukaryota</taxon>
        <taxon>Metazoa</taxon>
        <taxon>Ecdysozoa</taxon>
        <taxon>Arthropoda</taxon>
        <taxon>Chelicerata</taxon>
        <taxon>Arachnida</taxon>
        <taxon>Araneae</taxon>
        <taxon>Araneomorphae</taxon>
        <taxon>Entelegynae</taxon>
        <taxon>Araneoidea</taxon>
        <taxon>Nephilidae</taxon>
        <taxon>Trichonephila</taxon>
    </lineage>
</organism>
<dbReference type="Gene3D" id="2.40.110.20">
    <property type="match status" value="1"/>
</dbReference>
<comment type="caution">
    <text evidence="2">The sequence shown here is derived from an EMBL/GenBank/DDBJ whole genome shotgun (WGS) entry which is preliminary data.</text>
</comment>
<dbReference type="PANTHER" id="PTHR42707">
    <property type="entry name" value="ACYL-COA DEHYDROGENASE"/>
    <property type="match status" value="1"/>
</dbReference>
<feature type="domain" description="Acyl-CoA oxidase/dehydrogenase middle" evidence="1">
    <location>
        <begin position="48"/>
        <end position="109"/>
    </location>
</feature>
<evidence type="ECO:0000259" key="1">
    <source>
        <dbReference type="Pfam" id="PF02770"/>
    </source>
</evidence>
<name>A0A8X6H466_TRICU</name>
<dbReference type="AlphaFoldDB" id="A0A8X6H466"/>
<dbReference type="GO" id="GO:0003995">
    <property type="term" value="F:acyl-CoA dehydrogenase activity"/>
    <property type="evidence" value="ECO:0007669"/>
    <property type="project" value="TreeGrafter"/>
</dbReference>
<dbReference type="InterPro" id="IPR009100">
    <property type="entry name" value="AcylCoA_DH/oxidase_NM_dom_sf"/>
</dbReference>
<reference evidence="2" key="1">
    <citation type="submission" date="2020-07" db="EMBL/GenBank/DDBJ databases">
        <title>Multicomponent nature underlies the extraordinary mechanical properties of spider dragline silk.</title>
        <authorList>
            <person name="Kono N."/>
            <person name="Nakamura H."/>
            <person name="Mori M."/>
            <person name="Yoshida Y."/>
            <person name="Ohtoshi R."/>
            <person name="Malay A.D."/>
            <person name="Moran D.A.P."/>
            <person name="Tomita M."/>
            <person name="Numata K."/>
            <person name="Arakawa K."/>
        </authorList>
    </citation>
    <scope>NUCLEOTIDE SEQUENCE</scope>
</reference>